<evidence type="ECO:0000256" key="7">
    <source>
        <dbReference type="ARBA" id="ARBA00023065"/>
    </source>
</evidence>
<dbReference type="InterPro" id="IPR027469">
    <property type="entry name" value="Cation_efflux_TMD_sf"/>
</dbReference>
<evidence type="ECO:0000256" key="2">
    <source>
        <dbReference type="ARBA" id="ARBA00008873"/>
    </source>
</evidence>
<evidence type="ECO:0000256" key="3">
    <source>
        <dbReference type="ARBA" id="ARBA00022448"/>
    </source>
</evidence>
<proteinExistence type="evidence at transcript level"/>
<feature type="transmembrane region" description="Helical" evidence="9">
    <location>
        <begin position="38"/>
        <end position="58"/>
    </location>
</feature>
<evidence type="ECO:0000256" key="1">
    <source>
        <dbReference type="ARBA" id="ARBA00004141"/>
    </source>
</evidence>
<feature type="domain" description="Cation efflux protein transmembrane" evidence="10">
    <location>
        <begin position="41"/>
        <end position="96"/>
    </location>
</feature>
<comment type="subcellular location">
    <subcellularLocation>
        <location evidence="1">Membrane</location>
        <topology evidence="1">Multi-pass membrane protein</topology>
    </subcellularLocation>
</comment>
<gene>
    <name evidence="11" type="primary">ZNT7A</name>
</gene>
<dbReference type="PANTHER" id="PTHR45755">
    <property type="match status" value="1"/>
</dbReference>
<evidence type="ECO:0000313" key="11">
    <source>
        <dbReference type="EMBL" id="ACO15036.1"/>
    </source>
</evidence>
<dbReference type="PANTHER" id="PTHR45755:SF4">
    <property type="entry name" value="ZINC TRANSPORTER 7"/>
    <property type="match status" value="1"/>
</dbReference>
<evidence type="ECO:0000256" key="9">
    <source>
        <dbReference type="SAM" id="Phobius"/>
    </source>
</evidence>
<dbReference type="GO" id="GO:0005794">
    <property type="term" value="C:Golgi apparatus"/>
    <property type="evidence" value="ECO:0007669"/>
    <property type="project" value="UniProtKB-SubCell"/>
</dbReference>
<dbReference type="GO" id="GO:0031410">
    <property type="term" value="C:cytoplasmic vesicle"/>
    <property type="evidence" value="ECO:0007669"/>
    <property type="project" value="TreeGrafter"/>
</dbReference>
<dbReference type="InterPro" id="IPR058533">
    <property type="entry name" value="Cation_efflux_TM"/>
</dbReference>
<keyword evidence="5" id="KW-0862">Zinc</keyword>
<keyword evidence="5" id="KW-0864">Zinc transport</keyword>
<keyword evidence="7" id="KW-0406">Ion transport</keyword>
<keyword evidence="6 9" id="KW-1133">Transmembrane helix</keyword>
<dbReference type="EMBL" id="BT080612">
    <property type="protein sequence ID" value="ACO15036.1"/>
    <property type="molecule type" value="mRNA"/>
</dbReference>
<feature type="transmembrane region" description="Helical" evidence="9">
    <location>
        <begin position="70"/>
        <end position="90"/>
    </location>
</feature>
<dbReference type="InterPro" id="IPR045316">
    <property type="entry name" value="Msc2-like"/>
</dbReference>
<evidence type="ECO:0000256" key="4">
    <source>
        <dbReference type="ARBA" id="ARBA00022692"/>
    </source>
</evidence>
<name>C1C183_CALCM</name>
<evidence type="ECO:0000256" key="6">
    <source>
        <dbReference type="ARBA" id="ARBA00022989"/>
    </source>
</evidence>
<protein>
    <submittedName>
        <fullName evidence="11">Zinc transporter 7-A</fullName>
    </submittedName>
</protein>
<keyword evidence="3" id="KW-0813">Transport</keyword>
<dbReference type="GO" id="GO:0006882">
    <property type="term" value="P:intracellular zinc ion homeostasis"/>
    <property type="evidence" value="ECO:0007669"/>
    <property type="project" value="InterPro"/>
</dbReference>
<keyword evidence="4 9" id="KW-0812">Transmembrane</keyword>
<evidence type="ECO:0000256" key="8">
    <source>
        <dbReference type="ARBA" id="ARBA00023136"/>
    </source>
</evidence>
<reference evidence="11" key="1">
    <citation type="submission" date="2009-03" db="EMBL/GenBank/DDBJ databases">
        <title>Caligus clemensi ESTs and full-length cDNAs.</title>
        <authorList>
            <person name="Yasuike M."/>
            <person name="von Schalburg K."/>
            <person name="Cooper G."/>
            <person name="Leong J."/>
            <person name="Jones S.R.M."/>
            <person name="Koop B.F."/>
        </authorList>
    </citation>
    <scope>NUCLEOTIDE SEQUENCE</scope>
    <source>
        <tissue evidence="11">Whole</tissue>
    </source>
</reference>
<accession>C1C183</accession>
<dbReference type="AlphaFoldDB" id="C1C183"/>
<dbReference type="GO" id="GO:1904257">
    <property type="term" value="P:zinc ion import into Golgi lumen"/>
    <property type="evidence" value="ECO:0007669"/>
    <property type="project" value="TreeGrafter"/>
</dbReference>
<comment type="similarity">
    <text evidence="2">Belongs to the cation diffusion facilitator (CDF) transporter (TC 2.A.4) family. SLC30A subfamily.</text>
</comment>
<evidence type="ECO:0000256" key="5">
    <source>
        <dbReference type="ARBA" id="ARBA00022906"/>
    </source>
</evidence>
<dbReference type="Pfam" id="PF01545">
    <property type="entry name" value="Cation_efflux"/>
    <property type="match status" value="1"/>
</dbReference>
<dbReference type="GO" id="GO:0005385">
    <property type="term" value="F:zinc ion transmembrane transporter activity"/>
    <property type="evidence" value="ECO:0007669"/>
    <property type="project" value="InterPro"/>
</dbReference>
<evidence type="ECO:0000259" key="10">
    <source>
        <dbReference type="Pfam" id="PF01545"/>
    </source>
</evidence>
<dbReference type="Gene3D" id="1.20.1510.10">
    <property type="entry name" value="Cation efflux protein transmembrane domain"/>
    <property type="match status" value="1"/>
</dbReference>
<sequence length="138" mass="15506">MLPLYKDEKSSASFPQRIAQKVKNVIRLILSDPNSKNLLGFLVLNFSFAFVELFYGIWTNSLGLISDAFHMFFDCTGLLAGLAASVISKWKANERFFLRICPSRGPGRLHQRTFPSFHFLFHIERGCGEACGASRGQA</sequence>
<dbReference type="SUPFAM" id="SSF161111">
    <property type="entry name" value="Cation efflux protein transmembrane domain-like"/>
    <property type="match status" value="1"/>
</dbReference>
<dbReference type="GO" id="GO:0016020">
    <property type="term" value="C:membrane"/>
    <property type="evidence" value="ECO:0007669"/>
    <property type="project" value="UniProtKB-SubCell"/>
</dbReference>
<keyword evidence="8 9" id="KW-0472">Membrane</keyword>
<organism evidence="11">
    <name type="scientific">Caligus clemensi</name>
    <name type="common">Sea louse</name>
    <dbReference type="NCBI Taxonomy" id="344056"/>
    <lineage>
        <taxon>Eukaryota</taxon>
        <taxon>Metazoa</taxon>
        <taxon>Ecdysozoa</taxon>
        <taxon>Arthropoda</taxon>
        <taxon>Crustacea</taxon>
        <taxon>Multicrustacea</taxon>
        <taxon>Hexanauplia</taxon>
        <taxon>Copepoda</taxon>
        <taxon>Siphonostomatoida</taxon>
        <taxon>Caligidae</taxon>
        <taxon>Caligus</taxon>
    </lineage>
</organism>